<dbReference type="PROSITE" id="PS51257">
    <property type="entry name" value="PROKAR_LIPOPROTEIN"/>
    <property type="match status" value="1"/>
</dbReference>
<proteinExistence type="inferred from homology"/>
<keyword evidence="4 8" id="KW-0732">Signal</keyword>
<dbReference type="InterPro" id="IPR029058">
    <property type="entry name" value="AB_hydrolase_fold"/>
</dbReference>
<evidence type="ECO:0000313" key="9">
    <source>
        <dbReference type="EMBL" id="CTP82468.1"/>
    </source>
</evidence>
<dbReference type="InterPro" id="IPR011118">
    <property type="entry name" value="Tannase/feruloyl_esterase"/>
</dbReference>
<protein>
    <recommendedName>
        <fullName evidence="11">Tannase/feruloyl esterase family alpha/beta hydrolase</fullName>
    </recommendedName>
</protein>
<keyword evidence="2" id="KW-0719">Serine esterase</keyword>
<sequence length="577" mass="60511">MFRLNGLRMLLRTLAATGALLTTASASAACADMLALSLPSTTISSATDVPAGSFTAPDGTVLDGLPAFCRVVGVSRPASASEIGFEVWIPSAGWNQNYLQVGTVVFAGNIQYRALGFALRRGYATATTDGGHRASVGDASFALGHPQKIVDWGYQALATTISNGKALVSAYTHRAPRYSYFFGASNGGRDALIAAQRFPGAFDGIIADAPSSAWVHNAFSWLWSEDAEFGSPAATITAAKLSAIQAAALAQCDAKDHTADGVVNDPRRCRFDPRVLLCSGAESDACLTAAQLQTLAAILAGPVNPRTGERIYYGFEPFAVATPGTWDQWVTGNAAVPGGGHAVLANQFFANMVFDTGSSAFDHTQVNFDSDVARAERTPVAGQPLAGVIDATSADLSGFRARNGKLLVYIGWEDPVVPPRGAITYYESVVARQALDNPQSNSAADALAQTQQFFRLFMVPGMGHFTGGPGTSAFGALYGPPALAIDRQHDVLSAMEAWVEQGIAPERIVAAKYVNDDPAKGVVRTRPLCHYPQSALWIGQGSADDAQNFICVDSPRGAYLDGAAPARAPLPGAAQGR</sequence>
<accession>A0A0K2ZC00</accession>
<reference evidence="10" key="1">
    <citation type="submission" date="2015-07" db="EMBL/GenBank/DDBJ databases">
        <authorList>
            <person name="Wibberg D."/>
        </authorList>
    </citation>
    <scope>NUCLEOTIDE SEQUENCE [LARGE SCALE GENOMIC DNA]</scope>
</reference>
<gene>
    <name evidence="9" type="ORF">XTALMG727_0255</name>
</gene>
<evidence type="ECO:0000256" key="3">
    <source>
        <dbReference type="ARBA" id="ARBA00022723"/>
    </source>
</evidence>
<evidence type="ECO:0000256" key="5">
    <source>
        <dbReference type="ARBA" id="ARBA00022801"/>
    </source>
</evidence>
<dbReference type="EMBL" id="CXOI01000005">
    <property type="protein sequence ID" value="CTP82468.1"/>
    <property type="molecule type" value="Genomic_DNA"/>
</dbReference>
<comment type="similarity">
    <text evidence="1">Belongs to the tannase family.</text>
</comment>
<keyword evidence="5" id="KW-0378">Hydrolase</keyword>
<dbReference type="SUPFAM" id="SSF53474">
    <property type="entry name" value="alpha/beta-Hydrolases"/>
    <property type="match status" value="1"/>
</dbReference>
<keyword evidence="7" id="KW-1015">Disulfide bond</keyword>
<organism evidence="9 10">
    <name type="scientific">Xanthomonas graminis pv. arrhenatheri LMG 727</name>
    <dbReference type="NCBI Taxonomy" id="1195923"/>
    <lineage>
        <taxon>Bacteria</taxon>
        <taxon>Pseudomonadati</taxon>
        <taxon>Pseudomonadota</taxon>
        <taxon>Gammaproteobacteria</taxon>
        <taxon>Lysobacterales</taxon>
        <taxon>Lysobacteraceae</taxon>
        <taxon>Xanthomonas</taxon>
        <taxon>Xanthomonas translucens group</taxon>
        <taxon>Xanthomonas graminis</taxon>
    </lineage>
</organism>
<evidence type="ECO:0000256" key="8">
    <source>
        <dbReference type="SAM" id="SignalP"/>
    </source>
</evidence>
<evidence type="ECO:0000256" key="6">
    <source>
        <dbReference type="ARBA" id="ARBA00022837"/>
    </source>
</evidence>
<dbReference type="PANTHER" id="PTHR33938">
    <property type="entry name" value="FERULOYL ESTERASE B-RELATED"/>
    <property type="match status" value="1"/>
</dbReference>
<keyword evidence="6" id="KW-0106">Calcium</keyword>
<evidence type="ECO:0000256" key="1">
    <source>
        <dbReference type="ARBA" id="ARBA00006249"/>
    </source>
</evidence>
<feature type="chain" id="PRO_5005492161" description="Tannase/feruloyl esterase family alpha/beta hydrolase" evidence="8">
    <location>
        <begin position="29"/>
        <end position="577"/>
    </location>
</feature>
<evidence type="ECO:0008006" key="11">
    <source>
        <dbReference type="Google" id="ProtNLM"/>
    </source>
</evidence>
<dbReference type="Gene3D" id="3.40.50.1820">
    <property type="entry name" value="alpha/beta hydrolase"/>
    <property type="match status" value="1"/>
</dbReference>
<evidence type="ECO:0000256" key="7">
    <source>
        <dbReference type="ARBA" id="ARBA00023157"/>
    </source>
</evidence>
<dbReference type="PANTHER" id="PTHR33938:SF15">
    <property type="entry name" value="FERULOYL ESTERASE B-RELATED"/>
    <property type="match status" value="1"/>
</dbReference>
<evidence type="ECO:0000256" key="4">
    <source>
        <dbReference type="ARBA" id="ARBA00022729"/>
    </source>
</evidence>
<dbReference type="GO" id="GO:0046872">
    <property type="term" value="F:metal ion binding"/>
    <property type="evidence" value="ECO:0007669"/>
    <property type="project" value="UniProtKB-KW"/>
</dbReference>
<dbReference type="Pfam" id="PF07519">
    <property type="entry name" value="Tannase"/>
    <property type="match status" value="1"/>
</dbReference>
<dbReference type="GO" id="GO:0052689">
    <property type="term" value="F:carboxylic ester hydrolase activity"/>
    <property type="evidence" value="ECO:0007669"/>
    <property type="project" value="UniProtKB-KW"/>
</dbReference>
<dbReference type="AlphaFoldDB" id="A0A0K2ZC00"/>
<evidence type="ECO:0000256" key="2">
    <source>
        <dbReference type="ARBA" id="ARBA00022487"/>
    </source>
</evidence>
<name>A0A0K2ZC00_9XANT</name>
<evidence type="ECO:0000313" key="10">
    <source>
        <dbReference type="Proteomes" id="UP000046187"/>
    </source>
</evidence>
<keyword evidence="3" id="KW-0479">Metal-binding</keyword>
<keyword evidence="10" id="KW-1185">Reference proteome</keyword>
<dbReference type="Proteomes" id="UP000046187">
    <property type="component" value="Unassembled WGS sequence"/>
</dbReference>
<feature type="signal peptide" evidence="8">
    <location>
        <begin position="1"/>
        <end position="28"/>
    </location>
</feature>